<keyword evidence="7" id="KW-0472">Membrane</keyword>
<evidence type="ECO:0000256" key="6">
    <source>
        <dbReference type="ARBA" id="ARBA00023012"/>
    </source>
</evidence>
<gene>
    <name evidence="9" type="ORF">GCM10008939_34980</name>
</gene>
<dbReference type="Gene3D" id="3.30.565.10">
    <property type="entry name" value="Histidine kinase-like ATPase, C-terminal domain"/>
    <property type="match status" value="1"/>
</dbReference>
<dbReference type="InterPro" id="IPR005467">
    <property type="entry name" value="His_kinase_dom"/>
</dbReference>
<accession>A0A917PQJ2</accession>
<dbReference type="Gene3D" id="1.10.287.130">
    <property type="match status" value="1"/>
</dbReference>
<dbReference type="EMBL" id="BMOE01000019">
    <property type="protein sequence ID" value="GGJ87935.1"/>
    <property type="molecule type" value="Genomic_DNA"/>
</dbReference>
<evidence type="ECO:0000256" key="2">
    <source>
        <dbReference type="ARBA" id="ARBA00012438"/>
    </source>
</evidence>
<evidence type="ECO:0000256" key="5">
    <source>
        <dbReference type="ARBA" id="ARBA00022777"/>
    </source>
</evidence>
<comment type="catalytic activity">
    <reaction evidence="1">
        <text>ATP + protein L-histidine = ADP + protein N-phospho-L-histidine.</text>
        <dbReference type="EC" id="2.7.13.3"/>
    </reaction>
</comment>
<dbReference type="InterPro" id="IPR003661">
    <property type="entry name" value="HisK_dim/P_dom"/>
</dbReference>
<reference evidence="9" key="1">
    <citation type="journal article" date="2014" name="Int. J. Syst. Evol. Microbiol.">
        <title>Complete genome sequence of Corynebacterium casei LMG S-19264T (=DSM 44701T), isolated from a smear-ripened cheese.</title>
        <authorList>
            <consortium name="US DOE Joint Genome Institute (JGI-PGF)"/>
            <person name="Walter F."/>
            <person name="Albersmeier A."/>
            <person name="Kalinowski J."/>
            <person name="Ruckert C."/>
        </authorList>
    </citation>
    <scope>NUCLEOTIDE SEQUENCE</scope>
    <source>
        <strain evidence="9">JCM 14371</strain>
    </source>
</reference>
<comment type="caution">
    <text evidence="9">The sequence shown here is derived from an EMBL/GenBank/DDBJ whole genome shotgun (WGS) entry which is preliminary data.</text>
</comment>
<dbReference type="SMART" id="SM00387">
    <property type="entry name" value="HATPase_c"/>
    <property type="match status" value="1"/>
</dbReference>
<proteinExistence type="predicted"/>
<organism evidence="9 10">
    <name type="scientific">Deinococcus aquiradiocola</name>
    <dbReference type="NCBI Taxonomy" id="393059"/>
    <lineage>
        <taxon>Bacteria</taxon>
        <taxon>Thermotogati</taxon>
        <taxon>Deinococcota</taxon>
        <taxon>Deinococci</taxon>
        <taxon>Deinococcales</taxon>
        <taxon>Deinococcaceae</taxon>
        <taxon>Deinococcus</taxon>
    </lineage>
</organism>
<dbReference type="InterPro" id="IPR036097">
    <property type="entry name" value="HisK_dim/P_sf"/>
</dbReference>
<sequence length="378" mass="41549">MLTVLLLMSGFTPILRVLTDPNVSWTGFSYQGLINKIVAYTLADLDSATPPAKLQRLGDQALSSLENAAEFPDLREVEAEGDARLATVLRLFRQALNAADASRRHQFLRATLNEAAYLNTQSHDWIHVIQAAHAAQLVRLRAVLLFAALLSGVLSAVLILRALRLWRQQKSAFDGQQELLSLASHELRRPLQALLIAADLLPEASAEERLRLLRVVEENALQVASRADLQRLDAMYSKVELEWEAVCVGALLLSFAGPRTHVEVPAEEVQVSADPRRLRQVIENLHENALRYSSGPVTLRCVPGDGWVEVQVQDEGEGIDPGEVERLFRPRERGRGQGRPGEGLGLTVARRLADAHGAQLELLGAPGGGTLAVLRLQR</sequence>
<keyword evidence="3" id="KW-0597">Phosphoprotein</keyword>
<dbReference type="PRINTS" id="PR00344">
    <property type="entry name" value="BCTRLSENSOR"/>
</dbReference>
<protein>
    <recommendedName>
        <fullName evidence="2">histidine kinase</fullName>
        <ecNumber evidence="2">2.7.13.3</ecNumber>
    </recommendedName>
</protein>
<evidence type="ECO:0000313" key="10">
    <source>
        <dbReference type="Proteomes" id="UP000635726"/>
    </source>
</evidence>
<keyword evidence="4" id="KW-0808">Transferase</keyword>
<dbReference type="EC" id="2.7.13.3" evidence="2"/>
<dbReference type="CDD" id="cd00082">
    <property type="entry name" value="HisKA"/>
    <property type="match status" value="1"/>
</dbReference>
<evidence type="ECO:0000313" key="9">
    <source>
        <dbReference type="EMBL" id="GGJ87935.1"/>
    </source>
</evidence>
<evidence type="ECO:0000256" key="3">
    <source>
        <dbReference type="ARBA" id="ARBA00022553"/>
    </source>
</evidence>
<feature type="domain" description="Histidine kinase" evidence="8">
    <location>
        <begin position="182"/>
        <end position="378"/>
    </location>
</feature>
<name>A0A917PQJ2_9DEIO</name>
<evidence type="ECO:0000256" key="1">
    <source>
        <dbReference type="ARBA" id="ARBA00000085"/>
    </source>
</evidence>
<keyword evidence="10" id="KW-1185">Reference proteome</keyword>
<dbReference type="InterPro" id="IPR050736">
    <property type="entry name" value="Sensor_HK_Regulatory"/>
</dbReference>
<dbReference type="AlphaFoldDB" id="A0A917PQJ2"/>
<evidence type="ECO:0000256" key="7">
    <source>
        <dbReference type="SAM" id="Phobius"/>
    </source>
</evidence>
<keyword evidence="5" id="KW-0418">Kinase</keyword>
<dbReference type="SUPFAM" id="SSF55874">
    <property type="entry name" value="ATPase domain of HSP90 chaperone/DNA topoisomerase II/histidine kinase"/>
    <property type="match status" value="1"/>
</dbReference>
<feature type="transmembrane region" description="Helical" evidence="7">
    <location>
        <begin position="142"/>
        <end position="163"/>
    </location>
</feature>
<dbReference type="InterPro" id="IPR004358">
    <property type="entry name" value="Sig_transdc_His_kin-like_C"/>
</dbReference>
<evidence type="ECO:0000256" key="4">
    <source>
        <dbReference type="ARBA" id="ARBA00022679"/>
    </source>
</evidence>
<dbReference type="Pfam" id="PF02518">
    <property type="entry name" value="HATPase_c"/>
    <property type="match status" value="1"/>
</dbReference>
<reference evidence="9" key="2">
    <citation type="submission" date="2020-09" db="EMBL/GenBank/DDBJ databases">
        <authorList>
            <person name="Sun Q."/>
            <person name="Ohkuma M."/>
        </authorList>
    </citation>
    <scope>NUCLEOTIDE SEQUENCE</scope>
    <source>
        <strain evidence="9">JCM 14371</strain>
    </source>
</reference>
<evidence type="ECO:0000259" key="8">
    <source>
        <dbReference type="PROSITE" id="PS50109"/>
    </source>
</evidence>
<keyword evidence="7" id="KW-0812">Transmembrane</keyword>
<dbReference type="PROSITE" id="PS50109">
    <property type="entry name" value="HIS_KIN"/>
    <property type="match status" value="1"/>
</dbReference>
<dbReference type="InterPro" id="IPR003594">
    <property type="entry name" value="HATPase_dom"/>
</dbReference>
<dbReference type="PANTHER" id="PTHR43711">
    <property type="entry name" value="TWO-COMPONENT HISTIDINE KINASE"/>
    <property type="match status" value="1"/>
</dbReference>
<dbReference type="GO" id="GO:0000155">
    <property type="term" value="F:phosphorelay sensor kinase activity"/>
    <property type="evidence" value="ECO:0007669"/>
    <property type="project" value="InterPro"/>
</dbReference>
<keyword evidence="6" id="KW-0902">Two-component regulatory system</keyword>
<dbReference type="SUPFAM" id="SSF47384">
    <property type="entry name" value="Homodimeric domain of signal transducing histidine kinase"/>
    <property type="match status" value="1"/>
</dbReference>
<dbReference type="PANTHER" id="PTHR43711:SF1">
    <property type="entry name" value="HISTIDINE KINASE 1"/>
    <property type="match status" value="1"/>
</dbReference>
<dbReference type="InterPro" id="IPR036890">
    <property type="entry name" value="HATPase_C_sf"/>
</dbReference>
<keyword evidence="7" id="KW-1133">Transmembrane helix</keyword>
<dbReference type="Proteomes" id="UP000635726">
    <property type="component" value="Unassembled WGS sequence"/>
</dbReference>